<evidence type="ECO:0000313" key="3">
    <source>
        <dbReference type="Proteomes" id="UP000829196"/>
    </source>
</evidence>
<dbReference type="InterPro" id="IPR011990">
    <property type="entry name" value="TPR-like_helical_dom_sf"/>
</dbReference>
<dbReference type="SMR" id="A0A8T3B2S0"/>
<gene>
    <name evidence="2" type="ORF">KFK09_017199</name>
</gene>
<dbReference type="AlphaFoldDB" id="A0A8T3B2S0"/>
<keyword evidence="3" id="KW-1185">Reference proteome</keyword>
<feature type="domain" description="Tetratricopeptide repeat protein 5 OB fold" evidence="1">
    <location>
        <begin position="308"/>
        <end position="419"/>
    </location>
</feature>
<dbReference type="OrthoDB" id="423589at2759"/>
<dbReference type="PANTHER" id="PTHR26312:SF194">
    <property type="entry name" value="OS01G0506200 PROTEIN"/>
    <property type="match status" value="1"/>
</dbReference>
<evidence type="ECO:0000259" key="1">
    <source>
        <dbReference type="Pfam" id="PF16669"/>
    </source>
</evidence>
<name>A0A8T3B2S0_DENNO</name>
<proteinExistence type="predicted"/>
<evidence type="ECO:0000313" key="2">
    <source>
        <dbReference type="EMBL" id="KAI0502252.1"/>
    </source>
</evidence>
<organism evidence="2 3">
    <name type="scientific">Dendrobium nobile</name>
    <name type="common">Orchid</name>
    <dbReference type="NCBI Taxonomy" id="94219"/>
    <lineage>
        <taxon>Eukaryota</taxon>
        <taxon>Viridiplantae</taxon>
        <taxon>Streptophyta</taxon>
        <taxon>Embryophyta</taxon>
        <taxon>Tracheophyta</taxon>
        <taxon>Spermatophyta</taxon>
        <taxon>Magnoliopsida</taxon>
        <taxon>Liliopsida</taxon>
        <taxon>Asparagales</taxon>
        <taxon>Orchidaceae</taxon>
        <taxon>Epidendroideae</taxon>
        <taxon>Malaxideae</taxon>
        <taxon>Dendrobiinae</taxon>
        <taxon>Dendrobium</taxon>
    </lineage>
</organism>
<dbReference type="SMART" id="SM00028">
    <property type="entry name" value="TPR"/>
    <property type="match status" value="2"/>
</dbReference>
<dbReference type="InterPro" id="IPR032076">
    <property type="entry name" value="TTC5_OB"/>
</dbReference>
<sequence>MAQLVETTGSSGLPEISPIWIVEVAIDELYDIRDTFFPKDQMEKTARLQKYADAALALVETAIPQELRKSTSQRAQYEFLRGKILDVFPYYQKEAEDHLSKAVKLNPSLADAWLCLGNCIWKKGDLPSSKNCFSLALSKGPNKKILCQLSMLERSMAQAMENQVHLVDESIQHAKAAVMLDVKDGNSWYNLGNAYLTSFFVTGAWDHAKLQQSLKAYQNAEKDELMKLSPDLYFNCATANKYLENYERALHGFEAAAFKDPGLNADKEVRKIVVLLDKLDNSLKGQAGSKRLAPLLASLGEVTLISTHKKVNLNILTQGLNKAVMIVGKVLLFVKHDDIAPSYYVVCDSNQCCFILSVYGVHQDAIKEGDRVTLLEPFYRINDLTWKQKHYQFNSIRVDFVEQILVNENALAPRHTVRASIHAQLKS</sequence>
<dbReference type="Gene3D" id="1.25.40.10">
    <property type="entry name" value="Tetratricopeptide repeat domain"/>
    <property type="match status" value="1"/>
</dbReference>
<dbReference type="Gene3D" id="2.40.50.550">
    <property type="match status" value="1"/>
</dbReference>
<dbReference type="InterPro" id="IPR019734">
    <property type="entry name" value="TPR_rpt"/>
</dbReference>
<protein>
    <recommendedName>
        <fullName evidence="1">Tetratricopeptide repeat protein 5 OB fold domain-containing protein</fullName>
    </recommendedName>
</protein>
<dbReference type="SUPFAM" id="SSF48452">
    <property type="entry name" value="TPR-like"/>
    <property type="match status" value="1"/>
</dbReference>
<comment type="caution">
    <text evidence="2">The sequence shown here is derived from an EMBL/GenBank/DDBJ whole genome shotgun (WGS) entry which is preliminary data.</text>
</comment>
<dbReference type="EMBL" id="JAGYWB010000012">
    <property type="protein sequence ID" value="KAI0502252.1"/>
    <property type="molecule type" value="Genomic_DNA"/>
</dbReference>
<reference evidence="2" key="1">
    <citation type="journal article" date="2022" name="Front. Genet.">
        <title>Chromosome-Scale Assembly of the Dendrobium nobile Genome Provides Insights Into the Molecular Mechanism of the Biosynthesis of the Medicinal Active Ingredient of Dendrobium.</title>
        <authorList>
            <person name="Xu Q."/>
            <person name="Niu S.-C."/>
            <person name="Li K.-L."/>
            <person name="Zheng P.-J."/>
            <person name="Zhang X.-J."/>
            <person name="Jia Y."/>
            <person name="Liu Y."/>
            <person name="Niu Y.-X."/>
            <person name="Yu L.-H."/>
            <person name="Chen D.-F."/>
            <person name="Zhang G.-Q."/>
        </authorList>
    </citation>
    <scope>NUCLEOTIDE SEQUENCE</scope>
    <source>
        <tissue evidence="2">Leaf</tissue>
    </source>
</reference>
<dbReference type="Pfam" id="PF16669">
    <property type="entry name" value="TTC5_OB"/>
    <property type="match status" value="1"/>
</dbReference>
<accession>A0A8T3B2S0</accession>
<dbReference type="InterPro" id="IPR038645">
    <property type="entry name" value="TTC5_OB_sf"/>
</dbReference>
<dbReference type="PANTHER" id="PTHR26312">
    <property type="entry name" value="TETRATRICOPEPTIDE REPEAT PROTEIN 5"/>
    <property type="match status" value="1"/>
</dbReference>
<dbReference type="Proteomes" id="UP000829196">
    <property type="component" value="Unassembled WGS sequence"/>
</dbReference>